<dbReference type="AlphaFoldDB" id="A0AAN9S212"/>
<protein>
    <submittedName>
        <fullName evidence="1">Uncharacterized protein</fullName>
    </submittedName>
</protein>
<comment type="caution">
    <text evidence="1">The sequence shown here is derived from an EMBL/GenBank/DDBJ whole genome shotgun (WGS) entry which is preliminary data.</text>
</comment>
<evidence type="ECO:0000313" key="1">
    <source>
        <dbReference type="EMBL" id="KAK7387889.1"/>
    </source>
</evidence>
<dbReference type="Proteomes" id="UP001386955">
    <property type="component" value="Unassembled WGS sequence"/>
</dbReference>
<keyword evidence="2" id="KW-1185">Reference proteome</keyword>
<organism evidence="1 2">
    <name type="scientific">Psophocarpus tetragonolobus</name>
    <name type="common">Winged bean</name>
    <name type="synonym">Dolichos tetragonolobus</name>
    <dbReference type="NCBI Taxonomy" id="3891"/>
    <lineage>
        <taxon>Eukaryota</taxon>
        <taxon>Viridiplantae</taxon>
        <taxon>Streptophyta</taxon>
        <taxon>Embryophyta</taxon>
        <taxon>Tracheophyta</taxon>
        <taxon>Spermatophyta</taxon>
        <taxon>Magnoliopsida</taxon>
        <taxon>eudicotyledons</taxon>
        <taxon>Gunneridae</taxon>
        <taxon>Pentapetalae</taxon>
        <taxon>rosids</taxon>
        <taxon>fabids</taxon>
        <taxon>Fabales</taxon>
        <taxon>Fabaceae</taxon>
        <taxon>Papilionoideae</taxon>
        <taxon>50 kb inversion clade</taxon>
        <taxon>NPAAA clade</taxon>
        <taxon>indigoferoid/millettioid clade</taxon>
        <taxon>Phaseoleae</taxon>
        <taxon>Psophocarpus</taxon>
    </lineage>
</organism>
<gene>
    <name evidence="1" type="ORF">VNO78_22687</name>
</gene>
<name>A0AAN9S212_PSOTE</name>
<sequence length="140" mass="15575">MVWTVKEGVYIIHSPLVEELRSETRSVHKPTFVFNLDDEGEFNSCKEKTKGMNGRIGGMDGVNLMTLVDQVSSAMHTQFLHEGKVDETCLSELQDAYEAFNFGTIEMRKRDVVKGTEALKETGVVEGDAKLRESGVMEGA</sequence>
<evidence type="ECO:0000313" key="2">
    <source>
        <dbReference type="Proteomes" id="UP001386955"/>
    </source>
</evidence>
<accession>A0AAN9S212</accession>
<dbReference type="EMBL" id="JAYMYS010000006">
    <property type="protein sequence ID" value="KAK7387889.1"/>
    <property type="molecule type" value="Genomic_DNA"/>
</dbReference>
<reference evidence="1 2" key="1">
    <citation type="submission" date="2024-01" db="EMBL/GenBank/DDBJ databases">
        <title>The genomes of 5 underutilized Papilionoideae crops provide insights into root nodulation and disease resistanc.</title>
        <authorList>
            <person name="Jiang F."/>
        </authorList>
    </citation>
    <scope>NUCLEOTIDE SEQUENCE [LARGE SCALE GENOMIC DNA]</scope>
    <source>
        <strain evidence="1">DUOXIRENSHENG_FW03</strain>
        <tissue evidence="1">Leaves</tissue>
    </source>
</reference>
<proteinExistence type="predicted"/>